<gene>
    <name evidence="2" type="ORF">E2C01_065942</name>
</gene>
<feature type="compositionally biased region" description="Basic and acidic residues" evidence="1">
    <location>
        <begin position="1"/>
        <end position="23"/>
    </location>
</feature>
<dbReference type="Proteomes" id="UP000324222">
    <property type="component" value="Unassembled WGS sequence"/>
</dbReference>
<comment type="caution">
    <text evidence="2">The sequence shown here is derived from an EMBL/GenBank/DDBJ whole genome shotgun (WGS) entry which is preliminary data.</text>
</comment>
<evidence type="ECO:0000256" key="1">
    <source>
        <dbReference type="SAM" id="MobiDB-lite"/>
    </source>
</evidence>
<feature type="compositionally biased region" description="Polar residues" evidence="1">
    <location>
        <begin position="24"/>
        <end position="35"/>
    </location>
</feature>
<organism evidence="2 3">
    <name type="scientific">Portunus trituberculatus</name>
    <name type="common">Swimming crab</name>
    <name type="synonym">Neptunus trituberculatus</name>
    <dbReference type="NCBI Taxonomy" id="210409"/>
    <lineage>
        <taxon>Eukaryota</taxon>
        <taxon>Metazoa</taxon>
        <taxon>Ecdysozoa</taxon>
        <taxon>Arthropoda</taxon>
        <taxon>Crustacea</taxon>
        <taxon>Multicrustacea</taxon>
        <taxon>Malacostraca</taxon>
        <taxon>Eumalacostraca</taxon>
        <taxon>Eucarida</taxon>
        <taxon>Decapoda</taxon>
        <taxon>Pleocyemata</taxon>
        <taxon>Brachyura</taxon>
        <taxon>Eubrachyura</taxon>
        <taxon>Portunoidea</taxon>
        <taxon>Portunidae</taxon>
        <taxon>Portuninae</taxon>
        <taxon>Portunus</taxon>
    </lineage>
</organism>
<dbReference type="AlphaFoldDB" id="A0A5B7HR17"/>
<name>A0A5B7HR17_PORTR</name>
<feature type="region of interest" description="Disordered" evidence="1">
    <location>
        <begin position="1"/>
        <end position="35"/>
    </location>
</feature>
<keyword evidence="3" id="KW-1185">Reference proteome</keyword>
<evidence type="ECO:0000313" key="2">
    <source>
        <dbReference type="EMBL" id="MPC71657.1"/>
    </source>
</evidence>
<accession>A0A5B7HR17</accession>
<dbReference type="EMBL" id="VSRR010033310">
    <property type="protein sequence ID" value="MPC71657.1"/>
    <property type="molecule type" value="Genomic_DNA"/>
</dbReference>
<proteinExistence type="predicted"/>
<evidence type="ECO:0000313" key="3">
    <source>
        <dbReference type="Proteomes" id="UP000324222"/>
    </source>
</evidence>
<sequence>MGSEMEGKERSAKPETMRRHETTLSRLQPSTSEPALHSTFYSIQLSLTAPSHRHQPVLFSHIG</sequence>
<reference evidence="2 3" key="1">
    <citation type="submission" date="2019-05" db="EMBL/GenBank/DDBJ databases">
        <title>Another draft genome of Portunus trituberculatus and its Hox gene families provides insights of decapod evolution.</title>
        <authorList>
            <person name="Jeong J.-H."/>
            <person name="Song I."/>
            <person name="Kim S."/>
            <person name="Choi T."/>
            <person name="Kim D."/>
            <person name="Ryu S."/>
            <person name="Kim W."/>
        </authorList>
    </citation>
    <scope>NUCLEOTIDE SEQUENCE [LARGE SCALE GENOMIC DNA]</scope>
    <source>
        <tissue evidence="2">Muscle</tissue>
    </source>
</reference>
<protein>
    <submittedName>
        <fullName evidence="2">Uncharacterized protein</fullName>
    </submittedName>
</protein>